<dbReference type="Gene3D" id="3.40.50.12780">
    <property type="entry name" value="N-terminal domain of ligase-like"/>
    <property type="match status" value="1"/>
</dbReference>
<accession>C6XB88</accession>
<dbReference type="RefSeq" id="WP_015831090.1">
    <property type="nucleotide sequence ID" value="NC_012969.1"/>
</dbReference>
<dbReference type="PROSITE" id="PS00455">
    <property type="entry name" value="AMP_BINDING"/>
    <property type="match status" value="1"/>
</dbReference>
<evidence type="ECO:0000313" key="4">
    <source>
        <dbReference type="Proteomes" id="UP000002743"/>
    </source>
</evidence>
<evidence type="ECO:0000256" key="1">
    <source>
        <dbReference type="ARBA" id="ARBA00022598"/>
    </source>
</evidence>
<protein>
    <submittedName>
        <fullName evidence="3">AMP-dependent synthetase and ligase</fullName>
    </submittedName>
</protein>
<dbReference type="Pfam" id="PF00501">
    <property type="entry name" value="AMP-binding"/>
    <property type="match status" value="1"/>
</dbReference>
<dbReference type="Proteomes" id="UP000002743">
    <property type="component" value="Chromosome"/>
</dbReference>
<dbReference type="GO" id="GO:0016874">
    <property type="term" value="F:ligase activity"/>
    <property type="evidence" value="ECO:0007669"/>
    <property type="project" value="UniProtKB-KW"/>
</dbReference>
<dbReference type="OrthoDB" id="9766486at2"/>
<dbReference type="STRING" id="582744.Msip34_2621"/>
<reference evidence="4" key="1">
    <citation type="submission" date="2009-07" db="EMBL/GenBank/DDBJ databases">
        <title>Complete sequence of chromosome of Methylovorus sp. SIP3-4.</title>
        <authorList>
            <person name="Lucas S."/>
            <person name="Copeland A."/>
            <person name="Lapidus A."/>
            <person name="Glavina del Rio T."/>
            <person name="Tice H."/>
            <person name="Bruce D."/>
            <person name="Goodwin L."/>
            <person name="Pitluck S."/>
            <person name="Clum A."/>
            <person name="Larimer F."/>
            <person name="Land M."/>
            <person name="Hauser L."/>
            <person name="Kyrpides N."/>
            <person name="Mikhailova N."/>
            <person name="Kayluzhnaya M."/>
            <person name="Chistoserdova L."/>
        </authorList>
    </citation>
    <scope>NUCLEOTIDE SEQUENCE [LARGE SCALE GENOMIC DNA]</scope>
    <source>
        <strain evidence="4">SIP3-4</strain>
    </source>
</reference>
<dbReference type="AlphaFoldDB" id="C6XB88"/>
<dbReference type="Pfam" id="PF23562">
    <property type="entry name" value="AMP-binding_C_3"/>
    <property type="match status" value="1"/>
</dbReference>
<dbReference type="EMBL" id="CP001674">
    <property type="protein sequence ID" value="ACT51858.1"/>
    <property type="molecule type" value="Genomic_DNA"/>
</dbReference>
<evidence type="ECO:0000313" key="3">
    <source>
        <dbReference type="EMBL" id="ACT51858.1"/>
    </source>
</evidence>
<evidence type="ECO:0000259" key="2">
    <source>
        <dbReference type="Pfam" id="PF00501"/>
    </source>
</evidence>
<dbReference type="SUPFAM" id="SSF56801">
    <property type="entry name" value="Acetyl-CoA synthetase-like"/>
    <property type="match status" value="1"/>
</dbReference>
<dbReference type="PANTHER" id="PTHR43767:SF8">
    <property type="entry name" value="LONG-CHAIN-FATTY-ACID--COA LIGASE"/>
    <property type="match status" value="1"/>
</dbReference>
<sequence length="508" mass="54834">MSILTTIQQHAETRPDHTALRGSHFSIAYKALPAEINAAAAFIQQSGLPQERPQAVAIAMENDPAWAVLDLACLQLQLPVVPLPGFFSPQQIMHAIQDAGIDTLFCQQPMVMEQLLLAQGYRIVRKHHQLVGGQLVSRLQFENPEPRALPAGTAKVTYTSGTTGQPKGVCLSAQAMEQVSRSLANATAASAEDGHLSILPLSTLLENIAGLYLPLLVGATTTLYSSSRVGLSGASGLNVPQLLRTIQETNPTTLLLIPELLRALVMAAESGWVPPASLRLIAVGGARVAPRLLQRAAELGLPVCEGYGLSECASVVAFNAPGQQRPGSVGKLLPHMQLAFASDGELLVAGSTLLGYAAQPAMHVTYWPTGDIGYLDKDGYLHITGRKKNIYITSYGRNVSPEWVESELALSPVIAQVAVFGEARPWSVAVIVPRVSGDITAQIEAAVQQANQTLPDYARVQQWILAEHPFSPQNQQLTPNGRLRRDAIWQQYAARINPLYEREHHEVL</sequence>
<dbReference type="InterPro" id="IPR050237">
    <property type="entry name" value="ATP-dep_AMP-bd_enzyme"/>
</dbReference>
<dbReference type="Gene3D" id="3.30.300.30">
    <property type="match status" value="1"/>
</dbReference>
<dbReference type="InterPro" id="IPR045851">
    <property type="entry name" value="AMP-bd_C_sf"/>
</dbReference>
<dbReference type="InterPro" id="IPR020845">
    <property type="entry name" value="AMP-binding_CS"/>
</dbReference>
<dbReference type="PANTHER" id="PTHR43767">
    <property type="entry name" value="LONG-CHAIN-FATTY-ACID--COA LIGASE"/>
    <property type="match status" value="1"/>
</dbReference>
<gene>
    <name evidence="3" type="ordered locus">Msip34_2621</name>
</gene>
<reference evidence="3 4" key="2">
    <citation type="journal article" date="2011" name="J. Bacteriol.">
        <title>Genomes of three methylotrophs from a single niche uncover genetic and metabolic divergence of Methylophilaceae.</title>
        <authorList>
            <person name="Lapidus A."/>
            <person name="Clum A."/>
            <person name="Labutti K."/>
            <person name="Kaluzhnaya M.G."/>
            <person name="Lim S."/>
            <person name="Beck D.A."/>
            <person name="Glavina Del Rio T."/>
            <person name="Nolan M."/>
            <person name="Mavromatis K."/>
            <person name="Huntemann M."/>
            <person name="Lucas S."/>
            <person name="Lidstrom M.E."/>
            <person name="Ivanova N."/>
            <person name="Chistoserdova L."/>
        </authorList>
    </citation>
    <scope>NUCLEOTIDE SEQUENCE [LARGE SCALE GENOMIC DNA]</scope>
    <source>
        <strain evidence="3 4">SIP3-4</strain>
    </source>
</reference>
<feature type="domain" description="AMP-dependent synthetase/ligase" evidence="2">
    <location>
        <begin position="8"/>
        <end position="343"/>
    </location>
</feature>
<dbReference type="InterPro" id="IPR042099">
    <property type="entry name" value="ANL_N_sf"/>
</dbReference>
<dbReference type="InterPro" id="IPR000873">
    <property type="entry name" value="AMP-dep_synth/lig_dom"/>
</dbReference>
<dbReference type="KEGG" id="mei:Msip34_2621"/>
<organism evidence="3 4">
    <name type="scientific">Methylovorus glucosotrophus (strain SIP3-4)</name>
    <dbReference type="NCBI Taxonomy" id="582744"/>
    <lineage>
        <taxon>Bacteria</taxon>
        <taxon>Pseudomonadati</taxon>
        <taxon>Pseudomonadota</taxon>
        <taxon>Betaproteobacteria</taxon>
        <taxon>Nitrosomonadales</taxon>
        <taxon>Methylophilaceae</taxon>
        <taxon>Methylovorus</taxon>
    </lineage>
</organism>
<keyword evidence="4" id="KW-1185">Reference proteome</keyword>
<keyword evidence="1 3" id="KW-0436">Ligase</keyword>
<proteinExistence type="predicted"/>
<dbReference type="HOGENOM" id="CLU_000022_59_9_4"/>
<dbReference type="eggNOG" id="COG1022">
    <property type="taxonomic scope" value="Bacteria"/>
</dbReference>
<name>C6XB88_METGS</name>